<dbReference type="CDD" id="cd14103">
    <property type="entry name" value="STKc_MLCK"/>
    <property type="match status" value="1"/>
</dbReference>
<dbReference type="InterPro" id="IPR011993">
    <property type="entry name" value="PH-like_dom_sf"/>
</dbReference>
<feature type="compositionally biased region" description="Low complexity" evidence="15">
    <location>
        <begin position="507"/>
        <end position="521"/>
    </location>
</feature>
<accession>A0A6P4YQQ6</accession>
<feature type="compositionally biased region" description="Basic residues" evidence="15">
    <location>
        <begin position="1816"/>
        <end position="1829"/>
    </location>
</feature>
<feature type="compositionally biased region" description="Basic and acidic residues" evidence="15">
    <location>
        <begin position="196"/>
        <end position="209"/>
    </location>
</feature>
<dbReference type="SUPFAM" id="SSF48726">
    <property type="entry name" value="Immunoglobulin"/>
    <property type="match status" value="7"/>
</dbReference>
<feature type="region of interest" description="Disordered" evidence="15">
    <location>
        <begin position="1365"/>
        <end position="1398"/>
    </location>
</feature>
<feature type="binding site" evidence="14">
    <location>
        <position position="2225"/>
    </location>
    <ligand>
        <name>ATP</name>
        <dbReference type="ChEBI" id="CHEBI:30616"/>
    </ligand>
</feature>
<keyword evidence="4" id="KW-0963">Cytoplasm</keyword>
<dbReference type="Gene3D" id="2.30.29.30">
    <property type="entry name" value="Pleckstrin-homology domain (PH domain)/Phosphotyrosine-binding domain (PTB)"/>
    <property type="match status" value="1"/>
</dbReference>
<feature type="compositionally biased region" description="Low complexity" evidence="15">
    <location>
        <begin position="670"/>
        <end position="685"/>
    </location>
</feature>
<evidence type="ECO:0000313" key="22">
    <source>
        <dbReference type="RefSeq" id="XP_019626728.1"/>
    </source>
</evidence>
<dbReference type="InterPro" id="IPR003598">
    <property type="entry name" value="Ig_sub2"/>
</dbReference>
<feature type="compositionally biased region" description="Polar residues" evidence="15">
    <location>
        <begin position="601"/>
        <end position="615"/>
    </location>
</feature>
<protein>
    <submittedName>
        <fullName evidence="22">Muscle M-line assembly protein unc-89-like</fullName>
    </submittedName>
</protein>
<dbReference type="InterPro" id="IPR013783">
    <property type="entry name" value="Ig-like_fold"/>
</dbReference>
<keyword evidence="12" id="KW-0393">Immunoglobulin domain</keyword>
<dbReference type="CDD" id="cd00160">
    <property type="entry name" value="RhoGEF"/>
    <property type="match status" value="1"/>
</dbReference>
<dbReference type="InterPro" id="IPR007110">
    <property type="entry name" value="Ig-like_dom"/>
</dbReference>
<feature type="region of interest" description="Disordered" evidence="15">
    <location>
        <begin position="422"/>
        <end position="461"/>
    </location>
</feature>
<dbReference type="SMART" id="SM00408">
    <property type="entry name" value="IGc2"/>
    <property type="match status" value="7"/>
</dbReference>
<dbReference type="CDD" id="cd00096">
    <property type="entry name" value="Ig"/>
    <property type="match status" value="1"/>
</dbReference>
<dbReference type="Gene3D" id="3.30.200.20">
    <property type="entry name" value="Phosphorylase Kinase, domain 1"/>
    <property type="match status" value="1"/>
</dbReference>
<dbReference type="InterPro" id="IPR013098">
    <property type="entry name" value="Ig_I-set"/>
</dbReference>
<feature type="region of interest" description="Disordered" evidence="15">
    <location>
        <begin position="2125"/>
        <end position="2168"/>
    </location>
</feature>
<dbReference type="Gene3D" id="2.30.30.40">
    <property type="entry name" value="SH3 Domains"/>
    <property type="match status" value="2"/>
</dbReference>
<keyword evidence="8 14" id="KW-0547">Nucleotide-binding</keyword>
<dbReference type="GO" id="GO:0005085">
    <property type="term" value="F:guanyl-nucleotide exchange factor activity"/>
    <property type="evidence" value="ECO:0007669"/>
    <property type="project" value="UniProtKB-KW"/>
</dbReference>
<evidence type="ECO:0000256" key="7">
    <source>
        <dbReference type="ARBA" id="ARBA00022679"/>
    </source>
</evidence>
<feature type="region of interest" description="Disordered" evidence="15">
    <location>
        <begin position="1793"/>
        <end position="1832"/>
    </location>
</feature>
<sequence>MNKVVLNMHTEPLPLPLLTHCPLNVSAVSLAVLEREERPEAAGGSCPPSIAVESCEALLGRTGSITAVVHGVPKPHVTWHRHLGKLHTDRKYRVLSRDHVCCLRLRRVELADAGEYLCVATNPSGRETTQVILQVKDPPPVMTSESSPRSAFKTFGDGDKPETEVKKTPFGVLRKIITRGTPLLRRQDAQDQESPLFERDLSDQEAEEGREARFRCVVSGYPEPSVSWRKDGRDVTHNRNYITERDGRGDCSLVVPTVTREDQGEFCCVAKNEAGKARSSGRLKVKPQAGSMMPNAFDTDITRVLSRMQAASLSTQEVDPVDAKAPRFDRKITDTEAREGGRAKFRCKVTGNPPPQVLWYKNGQPIPTNSNKYVTIHDADGTCALLVLKVDDDDDAEYVCKATNCAGAAVCSAELIVELASDGRDTDTEESTPMRRSPISAFHPLSPRRTPLPSRGPPLPTITPVEAGYEASMDSSAAQDSDIADELIFPVILETGPFVSVQEPTDSSSLSRPDSASSAASLNTLVIRKTSPSPSEYSHRLSPLGLRDTSDSFVSTDTLAVRGKGSTKSSRSPSPKSRHRLSPKAFSDLDERKLVRRKSSTRSGLDSPSPKQISPRQRRRYSTSSSPPFKKHLSPKTRRRSSRSSKSSRSPSPSLRQFSPRLMRRSLQELDSSSSDSTLTSPQRSPKLRRRSRKLSRSPSPSRRHRSPQPVTQDVEGTMQAWSRTNSPGHRRSPKPVVGIEIQESRTGGRRSREASRRGSLSPTTFPLLENAVLTSTPITKDGFLSPMHGLSRTTSPSEAPPVPTIGVAVAGGRRLSAASSRSGSGGVSPTPSIEIEVSESKTGGRRSRASSSASSRAMSPAPSIEIEIIPRSRASSFASSRGISPTPSLEVEVAESRTGGWRSRASSGGASPSPSIILDEFETVEEEPDLERGPDLAKDPEFHFLRVPPRLSFGGHSRPSSSEYETPDEEPPERQEQTGPGKLQLPKPLAAPEREGFHPSGRRNLEVQTAEFTEPLKNLSVNEGSEVRLDCRVTGLPKPTVFWFKDGSEVRPLRLGAEIRAQEDLHTLYIPVADSSHEGVYMCRTENAAGVATCSSMLHVQGAPRSTSSGEEHVSSCISSFSPMTNTSGSSTCENLTDHASETNSAEGWCTPEQLSDVEGVKSSTCENLTDHASETNSAEGWCTPEQLSDVEGSPEFIKELESLHAVQGSAVIFECEVTGSPTPAVTWYKDGQPLVEDGDHIHYESRDDGTFLLTIIDVQNQDVGTYTCRAANTVGDVVTHADLLVSGENTPVHTPSTLSEQYTVVSDYTPADSEQDRVPLKEGQMVEVLDSSSPDLWLVRTIPSPPEPAQGWVPPSFLQTLTHSPSARKGKSQDASQDTEKLKERPRRGSKEMEASSKRRFVLEELLRTEGDYVRDLKFVADHYISMFVLEELLRTEGDYVRDLKFVADHYISMFVLEELLRTEGDYVRDLKFVLEELLRTEGDYVRDLKFVADHYISMFDSHSLPYLLRGKREVIFMNIEQIYDFHSSIFIHELGTCKDEPSKVGKIFVKWQHKFDMHVEYCKNKQRSETLLSTSAARNFFDDYTKRSDERKLTLSDYLIKPVQRITKYQLLLKELVKYTTRAKLDSTDLEHALGVMMDVPKRANDLLHISMIDGFYGNHQNIGKLLRQDSFMVWDSRTAKGRGKERHIFLFNNMVLFTKRKRNSLDSIEYSYKGLMRLPGIGVTEDVEGDSRKFEMWYGKPDSSERYTVQAKTIYVKQAWVKEIRDILDKHTQEAQDVKSAVEARISASTSSLGSSIDTPSTPTTPSSAGSRQRHVSGPNHRRRGSNVFSETSFDSLIHTAETLVVGGLYEVLETVIVDGTDELELHKGEQVKVIRSAGDDFYLVEPLTEKGELAGERGWVPGYLLKKTGEKEKADDAAHFVTPLRDLTHREGETATFSCQFAGTKPLAVAWLHDGATVETGDRLSVITTATQSSLLIGRTVLADVGRYECVISNEAGTETSLAELDVRENILPKLEHLDFVSVEEGDTAELWVGFSGSPKPQIRWTRDEKHLNSSEKFAIRSDENRTCLAVTNADLCDAGEYTCEVTNVAGTAIGAVRLNVVKVINEELINEELISEDSDDFTSDSYNSSDNEMETNEESWEDEVFPPEGYDEHDNNNKEQQQQTTFGNSLDLLKLGHVCVQKDTQISDVYEVKDKLGQGRFGTVYLCEDKTTRRRFAAKYVRCRRSADRQSINHEIEIMNQLRHPRILQLYDAFDCGKEVAMIMELITGGELFQLVADEAVELSEKACVSYVRQLCEAVSYMHEQNILHLDLKPENIMCISKKGTAIKLIDFGLARKFDPKADNRVMFGTPEFVAPEVINFDSIDYSTDMWSIGVITYVLLSGLSPFMGDTDQETLANVTLAEFDFDDEAFDNISDDAKNFIEQLLLKDKESRHTAKSALQHCWLAQDNTKVRNEKIKTDKLRRWWLKRKWQKAGNAIRAVGRFRRSLGLLSGSVSEGSTSSPNGSTSTEEN</sequence>
<keyword evidence="11" id="KW-1015">Disulfide bond</keyword>
<feature type="domain" description="PH" evidence="17">
    <location>
        <begin position="1662"/>
        <end position="1773"/>
    </location>
</feature>
<evidence type="ECO:0000259" key="18">
    <source>
        <dbReference type="PROSITE" id="PS50010"/>
    </source>
</evidence>
<feature type="compositionally biased region" description="Basic residues" evidence="15">
    <location>
        <begin position="686"/>
        <end position="707"/>
    </location>
</feature>
<feature type="region of interest" description="Disordered" evidence="15">
    <location>
        <begin position="501"/>
        <end position="764"/>
    </location>
</feature>
<keyword evidence="3 13" id="KW-0728">SH3 domain</keyword>
<dbReference type="PANTHER" id="PTHR47633:SF7">
    <property type="entry name" value="TITIN HOMOLOG"/>
    <property type="match status" value="1"/>
</dbReference>
<feature type="compositionally biased region" description="Low complexity" evidence="15">
    <location>
        <begin position="644"/>
        <end position="661"/>
    </location>
</feature>
<dbReference type="OrthoDB" id="2570713at2759"/>
<keyword evidence="9" id="KW-0418">Kinase</keyword>
<dbReference type="SUPFAM" id="SSF50729">
    <property type="entry name" value="PH domain-like"/>
    <property type="match status" value="1"/>
</dbReference>
<evidence type="ECO:0000256" key="12">
    <source>
        <dbReference type="ARBA" id="ARBA00023319"/>
    </source>
</evidence>
<dbReference type="SMART" id="SM00409">
    <property type="entry name" value="IG"/>
    <property type="match status" value="7"/>
</dbReference>
<dbReference type="Pfam" id="PF00069">
    <property type="entry name" value="Pkinase"/>
    <property type="match status" value="1"/>
</dbReference>
<dbReference type="PROSITE" id="PS00741">
    <property type="entry name" value="DH_1"/>
    <property type="match status" value="1"/>
</dbReference>
<dbReference type="GO" id="GO:0060298">
    <property type="term" value="P:positive regulation of sarcomere organization"/>
    <property type="evidence" value="ECO:0007669"/>
    <property type="project" value="UniProtKB-ARBA"/>
</dbReference>
<feature type="compositionally biased region" description="Low complexity" evidence="15">
    <location>
        <begin position="1793"/>
        <end position="1812"/>
    </location>
</feature>
<dbReference type="SUPFAM" id="SSF56112">
    <property type="entry name" value="Protein kinase-like (PK-like)"/>
    <property type="match status" value="1"/>
</dbReference>
<evidence type="ECO:0000256" key="3">
    <source>
        <dbReference type="ARBA" id="ARBA00022443"/>
    </source>
</evidence>
<dbReference type="SUPFAM" id="SSF50044">
    <property type="entry name" value="SH3-domain"/>
    <property type="match status" value="2"/>
</dbReference>
<evidence type="ECO:0000256" key="10">
    <source>
        <dbReference type="ARBA" id="ARBA00022840"/>
    </source>
</evidence>
<evidence type="ECO:0000256" key="11">
    <source>
        <dbReference type="ARBA" id="ARBA00023157"/>
    </source>
</evidence>
<feature type="domain" description="SH3" evidence="16">
    <location>
        <begin position="1849"/>
        <end position="1915"/>
    </location>
</feature>
<feature type="domain" description="Ig-like" evidence="20">
    <location>
        <begin position="1906"/>
        <end position="2011"/>
    </location>
</feature>
<evidence type="ECO:0000256" key="5">
    <source>
        <dbReference type="ARBA" id="ARBA00022527"/>
    </source>
</evidence>
<dbReference type="SMART" id="SM00326">
    <property type="entry name" value="SH3"/>
    <property type="match status" value="2"/>
</dbReference>
<dbReference type="GO" id="GO:0045989">
    <property type="term" value="P:positive regulation of striated muscle contraction"/>
    <property type="evidence" value="ECO:0007669"/>
    <property type="project" value="UniProtKB-ARBA"/>
</dbReference>
<evidence type="ECO:0000256" key="4">
    <source>
        <dbReference type="ARBA" id="ARBA00022490"/>
    </source>
</evidence>
<dbReference type="Pfam" id="PF22697">
    <property type="entry name" value="SOS1_NGEF_PH"/>
    <property type="match status" value="1"/>
</dbReference>
<evidence type="ECO:0000256" key="6">
    <source>
        <dbReference type="ARBA" id="ARBA00022658"/>
    </source>
</evidence>
<dbReference type="Gene3D" id="1.20.900.10">
    <property type="entry name" value="Dbl homology (DH) domain"/>
    <property type="match status" value="1"/>
</dbReference>
<evidence type="ECO:0000256" key="14">
    <source>
        <dbReference type="PROSITE-ProRule" id="PRU10141"/>
    </source>
</evidence>
<dbReference type="InterPro" id="IPR001849">
    <property type="entry name" value="PH_domain"/>
</dbReference>
<feature type="region of interest" description="Disordered" evidence="15">
    <location>
        <begin position="1171"/>
        <end position="1190"/>
    </location>
</feature>
<feature type="compositionally biased region" description="Acidic residues" evidence="15">
    <location>
        <begin position="2137"/>
        <end position="2155"/>
    </location>
</feature>
<feature type="domain" description="Ig-like" evidence="20">
    <location>
        <begin position="48"/>
        <end position="134"/>
    </location>
</feature>
<keyword evidence="5" id="KW-0723">Serine/threonine-protein kinase</keyword>
<keyword evidence="7" id="KW-0808">Transferase</keyword>
<evidence type="ECO:0000256" key="13">
    <source>
        <dbReference type="PROSITE-ProRule" id="PRU00192"/>
    </source>
</evidence>
<comment type="similarity">
    <text evidence="2">Belongs to the protein kinase superfamily. CAMK Ser/Thr protein kinase family.</text>
</comment>
<dbReference type="InterPro" id="IPR001331">
    <property type="entry name" value="GDS_CDC24_CS"/>
</dbReference>
<dbReference type="GO" id="GO:0035556">
    <property type="term" value="P:intracellular signal transduction"/>
    <property type="evidence" value="ECO:0007669"/>
    <property type="project" value="InterPro"/>
</dbReference>
<evidence type="ECO:0000313" key="21">
    <source>
        <dbReference type="Proteomes" id="UP000515135"/>
    </source>
</evidence>
<evidence type="ECO:0000256" key="8">
    <source>
        <dbReference type="ARBA" id="ARBA00022741"/>
    </source>
</evidence>
<dbReference type="FunFam" id="2.60.40.10:FF:000425">
    <property type="entry name" value="Myosin light chain kinase"/>
    <property type="match status" value="3"/>
</dbReference>
<feature type="region of interest" description="Disordered" evidence="15">
    <location>
        <begin position="948"/>
        <end position="1004"/>
    </location>
</feature>
<feature type="domain" description="Ig-like" evidence="20">
    <location>
        <begin position="326"/>
        <end position="418"/>
    </location>
</feature>
<dbReference type="Proteomes" id="UP000515135">
    <property type="component" value="Unplaced"/>
</dbReference>
<dbReference type="RefSeq" id="XP_019626728.1">
    <property type="nucleotide sequence ID" value="XM_019771169.1"/>
</dbReference>
<name>A0A6P4YQQ6_BRABE</name>
<dbReference type="InterPro" id="IPR003599">
    <property type="entry name" value="Ig_sub"/>
</dbReference>
<dbReference type="GeneID" id="109471814"/>
<dbReference type="InterPro" id="IPR011009">
    <property type="entry name" value="Kinase-like_dom_sf"/>
</dbReference>
<evidence type="ECO:0000256" key="15">
    <source>
        <dbReference type="SAM" id="MobiDB-lite"/>
    </source>
</evidence>
<dbReference type="InterPro" id="IPR035899">
    <property type="entry name" value="DBL_dom_sf"/>
</dbReference>
<feature type="region of interest" description="Disordered" evidence="15">
    <location>
        <begin position="2499"/>
        <end position="2518"/>
    </location>
</feature>
<feature type="domain" description="Ig-like" evidence="20">
    <location>
        <begin position="195"/>
        <end position="284"/>
    </location>
</feature>
<feature type="compositionally biased region" description="Low complexity" evidence="15">
    <location>
        <begin position="566"/>
        <end position="575"/>
    </location>
</feature>
<dbReference type="InterPro" id="IPR008271">
    <property type="entry name" value="Ser/Thr_kinase_AS"/>
</dbReference>
<dbReference type="SMART" id="SM00220">
    <property type="entry name" value="S_TKc"/>
    <property type="match status" value="1"/>
</dbReference>
<dbReference type="Pfam" id="PF00621">
    <property type="entry name" value="RhoGEF"/>
    <property type="match status" value="1"/>
</dbReference>
<dbReference type="PROSITE" id="PS50002">
    <property type="entry name" value="SH3"/>
    <property type="match status" value="2"/>
</dbReference>
<dbReference type="InterPro" id="IPR036028">
    <property type="entry name" value="SH3-like_dom_sf"/>
</dbReference>
<feature type="domain" description="DH" evidence="18">
    <location>
        <begin position="1472"/>
        <end position="1650"/>
    </location>
</feature>
<dbReference type="SMART" id="SM00325">
    <property type="entry name" value="RhoGEF"/>
    <property type="match status" value="1"/>
</dbReference>
<dbReference type="FunFam" id="2.60.40.10:FF:000032">
    <property type="entry name" value="palladin isoform X1"/>
    <property type="match status" value="1"/>
</dbReference>
<dbReference type="InterPro" id="IPR036179">
    <property type="entry name" value="Ig-like_dom_sf"/>
</dbReference>
<feature type="compositionally biased region" description="Basic residues" evidence="15">
    <location>
        <begin position="629"/>
        <end position="643"/>
    </location>
</feature>
<dbReference type="FunFam" id="2.60.40.10:FF:001721">
    <property type="entry name" value="KETtiN (Drosophila actin-binding) homolog"/>
    <property type="match status" value="1"/>
</dbReference>
<dbReference type="PROSITE" id="PS50835">
    <property type="entry name" value="IG_LIKE"/>
    <property type="match status" value="7"/>
</dbReference>
<feature type="compositionally biased region" description="Low complexity" evidence="15">
    <location>
        <begin position="903"/>
        <end position="918"/>
    </location>
</feature>
<feature type="region of interest" description="Disordered" evidence="15">
    <location>
        <begin position="138"/>
        <end position="164"/>
    </location>
</feature>
<dbReference type="InterPro" id="IPR017441">
    <property type="entry name" value="Protein_kinase_ATP_BS"/>
</dbReference>
<evidence type="ECO:0000259" key="17">
    <source>
        <dbReference type="PROSITE" id="PS50003"/>
    </source>
</evidence>
<dbReference type="PROSITE" id="PS00107">
    <property type="entry name" value="PROTEIN_KINASE_ATP"/>
    <property type="match status" value="1"/>
</dbReference>
<feature type="domain" description="Ig-like" evidence="20">
    <location>
        <begin position="987"/>
        <end position="1100"/>
    </location>
</feature>
<evidence type="ECO:0000259" key="16">
    <source>
        <dbReference type="PROSITE" id="PS50002"/>
    </source>
</evidence>
<dbReference type="InterPro" id="IPR000219">
    <property type="entry name" value="DH_dom"/>
</dbReference>
<feature type="domain" description="Ig-like" evidence="20">
    <location>
        <begin position="1196"/>
        <end position="1288"/>
    </location>
</feature>
<dbReference type="GO" id="GO:0055013">
    <property type="term" value="P:cardiac muscle cell development"/>
    <property type="evidence" value="ECO:0007669"/>
    <property type="project" value="UniProtKB-ARBA"/>
</dbReference>
<dbReference type="KEGG" id="bbel:109471814"/>
<keyword evidence="6" id="KW-0344">Guanine-nucleotide releasing factor</keyword>
<dbReference type="SUPFAM" id="SSF48065">
    <property type="entry name" value="DBL homology domain (DH-domain)"/>
    <property type="match status" value="2"/>
</dbReference>
<dbReference type="FunFam" id="2.60.40.10:FF:000107">
    <property type="entry name" value="Myosin, light chain kinase a"/>
    <property type="match status" value="1"/>
</dbReference>
<dbReference type="GO" id="GO:0004674">
    <property type="term" value="F:protein serine/threonine kinase activity"/>
    <property type="evidence" value="ECO:0007669"/>
    <property type="project" value="UniProtKB-KW"/>
</dbReference>
<dbReference type="Gene3D" id="2.60.40.10">
    <property type="entry name" value="Immunoglobulins"/>
    <property type="match status" value="7"/>
</dbReference>
<proteinExistence type="inferred from homology"/>
<dbReference type="GO" id="GO:0005737">
    <property type="term" value="C:cytoplasm"/>
    <property type="evidence" value="ECO:0007669"/>
    <property type="project" value="UniProtKB-SubCell"/>
</dbReference>
<dbReference type="PROSITE" id="PS00108">
    <property type="entry name" value="PROTEIN_KINASE_ST"/>
    <property type="match status" value="1"/>
</dbReference>
<comment type="subcellular location">
    <subcellularLocation>
        <location evidence="1">Cytoplasm</location>
    </subcellularLocation>
</comment>
<dbReference type="PANTHER" id="PTHR47633">
    <property type="entry name" value="IMMUNOGLOBULIN"/>
    <property type="match status" value="1"/>
</dbReference>
<dbReference type="FunFam" id="1.10.510.10:FF:000594">
    <property type="entry name" value="Myosin light chain kinase isoform-III"/>
    <property type="match status" value="1"/>
</dbReference>
<dbReference type="PROSITE" id="PS50003">
    <property type="entry name" value="PH_DOMAIN"/>
    <property type="match status" value="1"/>
</dbReference>
<dbReference type="PROSITE" id="PS50011">
    <property type="entry name" value="PROTEIN_KINASE_DOM"/>
    <property type="match status" value="1"/>
</dbReference>
<dbReference type="Gene3D" id="1.10.510.10">
    <property type="entry name" value="Transferase(Phosphotransferase) domain 1"/>
    <property type="match status" value="1"/>
</dbReference>
<evidence type="ECO:0000256" key="9">
    <source>
        <dbReference type="ARBA" id="ARBA00022777"/>
    </source>
</evidence>
<feature type="compositionally biased region" description="Low complexity" evidence="15">
    <location>
        <begin position="850"/>
        <end position="886"/>
    </location>
</feature>
<evidence type="ECO:0000259" key="20">
    <source>
        <dbReference type="PROSITE" id="PS50835"/>
    </source>
</evidence>
<feature type="domain" description="SH3" evidence="16">
    <location>
        <begin position="1299"/>
        <end position="1365"/>
    </location>
</feature>
<dbReference type="PROSITE" id="PS50010">
    <property type="entry name" value="DH_2"/>
    <property type="match status" value="2"/>
</dbReference>
<organism evidence="21 22">
    <name type="scientific">Branchiostoma belcheri</name>
    <name type="common">Amphioxus</name>
    <dbReference type="NCBI Taxonomy" id="7741"/>
    <lineage>
        <taxon>Eukaryota</taxon>
        <taxon>Metazoa</taxon>
        <taxon>Chordata</taxon>
        <taxon>Cephalochordata</taxon>
        <taxon>Leptocardii</taxon>
        <taxon>Amphioxiformes</taxon>
        <taxon>Branchiostomatidae</taxon>
        <taxon>Branchiostoma</taxon>
    </lineage>
</organism>
<evidence type="ECO:0000256" key="1">
    <source>
        <dbReference type="ARBA" id="ARBA00004496"/>
    </source>
</evidence>
<dbReference type="FunFam" id="3.30.200.20:FF:000315">
    <property type="entry name" value="Calcium-dependent protein kinase 3"/>
    <property type="match status" value="1"/>
</dbReference>
<dbReference type="InterPro" id="IPR055251">
    <property type="entry name" value="SOS1_NGEF_PH"/>
</dbReference>
<feature type="domain" description="Protein kinase" evidence="19">
    <location>
        <begin position="2196"/>
        <end position="2451"/>
    </location>
</feature>
<evidence type="ECO:0000259" key="19">
    <source>
        <dbReference type="PROSITE" id="PS50011"/>
    </source>
</evidence>
<feature type="region of interest" description="Disordered" evidence="15">
    <location>
        <begin position="785"/>
        <end position="920"/>
    </location>
</feature>
<feature type="domain" description="DH" evidence="18">
    <location>
        <begin position="1400"/>
        <end position="1427"/>
    </location>
</feature>
<keyword evidence="21" id="KW-1185">Reference proteome</keyword>
<reference evidence="22" key="1">
    <citation type="submission" date="2025-08" db="UniProtKB">
        <authorList>
            <consortium name="RefSeq"/>
        </authorList>
    </citation>
    <scope>IDENTIFICATION</scope>
    <source>
        <tissue evidence="22">Gonad</tissue>
    </source>
</reference>
<evidence type="ECO:0000256" key="2">
    <source>
        <dbReference type="ARBA" id="ARBA00006692"/>
    </source>
</evidence>
<feature type="compositionally biased region" description="Low complexity" evidence="15">
    <location>
        <begin position="807"/>
        <end position="823"/>
    </location>
</feature>
<feature type="compositionally biased region" description="Basic and acidic residues" evidence="15">
    <location>
        <begin position="1380"/>
        <end position="1398"/>
    </location>
</feature>
<dbReference type="InterPro" id="IPR000719">
    <property type="entry name" value="Prot_kinase_dom"/>
</dbReference>
<dbReference type="InterPro" id="IPR001452">
    <property type="entry name" value="SH3_domain"/>
</dbReference>
<gene>
    <name evidence="22" type="primary">LOC109471814</name>
</gene>
<dbReference type="GO" id="GO:0005524">
    <property type="term" value="F:ATP binding"/>
    <property type="evidence" value="ECO:0007669"/>
    <property type="project" value="UniProtKB-UniRule"/>
</dbReference>
<dbReference type="SMART" id="SM00233">
    <property type="entry name" value="PH"/>
    <property type="match status" value="1"/>
</dbReference>
<keyword evidence="10 14" id="KW-0067">ATP-binding</keyword>
<dbReference type="Pfam" id="PF07679">
    <property type="entry name" value="I-set"/>
    <property type="match status" value="7"/>
</dbReference>
<feature type="region of interest" description="Disordered" evidence="15">
    <location>
        <begin position="184"/>
        <end position="209"/>
    </location>
</feature>
<feature type="compositionally biased region" description="Low complexity" evidence="15">
    <location>
        <begin position="444"/>
        <end position="453"/>
    </location>
</feature>
<feature type="domain" description="Ig-like" evidence="20">
    <location>
        <begin position="2018"/>
        <end position="2105"/>
    </location>
</feature>